<gene>
    <name evidence="2" type="ORF">Mal15_57530</name>
</gene>
<keyword evidence="1" id="KW-0472">Membrane</keyword>
<feature type="transmembrane region" description="Helical" evidence="1">
    <location>
        <begin position="135"/>
        <end position="154"/>
    </location>
</feature>
<dbReference type="AlphaFoldDB" id="A0A5B9MPK4"/>
<dbReference type="PANTHER" id="PTHR34821">
    <property type="entry name" value="INNER MEMBRANE PROTEIN YDCZ"/>
    <property type="match status" value="1"/>
</dbReference>
<evidence type="ECO:0008006" key="4">
    <source>
        <dbReference type="Google" id="ProtNLM"/>
    </source>
</evidence>
<dbReference type="PANTHER" id="PTHR34821:SF2">
    <property type="entry name" value="INNER MEMBRANE PROTEIN YDCZ"/>
    <property type="match status" value="1"/>
</dbReference>
<dbReference type="KEGG" id="smam:Mal15_57530"/>
<proteinExistence type="predicted"/>
<accession>A0A5B9MPK4</accession>
<dbReference type="GO" id="GO:0005886">
    <property type="term" value="C:plasma membrane"/>
    <property type="evidence" value="ECO:0007669"/>
    <property type="project" value="TreeGrafter"/>
</dbReference>
<feature type="transmembrane region" description="Helical" evidence="1">
    <location>
        <begin position="44"/>
        <end position="65"/>
    </location>
</feature>
<dbReference type="InterPro" id="IPR006750">
    <property type="entry name" value="YdcZ"/>
</dbReference>
<keyword evidence="1" id="KW-1133">Transmembrane helix</keyword>
<dbReference type="Pfam" id="PF04657">
    <property type="entry name" value="DMT_YdcZ"/>
    <property type="match status" value="1"/>
</dbReference>
<dbReference type="EMBL" id="CP036264">
    <property type="protein sequence ID" value="QEG01675.1"/>
    <property type="molecule type" value="Genomic_DNA"/>
</dbReference>
<protein>
    <recommendedName>
        <fullName evidence="4">Inner membrane protein YdcZ</fullName>
    </recommendedName>
</protein>
<feature type="transmembrane region" description="Helical" evidence="1">
    <location>
        <begin position="6"/>
        <end position="23"/>
    </location>
</feature>
<keyword evidence="1" id="KW-0812">Transmembrane</keyword>
<organism evidence="2 3">
    <name type="scientific">Stieleria maiorica</name>
    <dbReference type="NCBI Taxonomy" id="2795974"/>
    <lineage>
        <taxon>Bacteria</taxon>
        <taxon>Pseudomonadati</taxon>
        <taxon>Planctomycetota</taxon>
        <taxon>Planctomycetia</taxon>
        <taxon>Pirellulales</taxon>
        <taxon>Pirellulaceae</taxon>
        <taxon>Stieleria</taxon>
    </lineage>
</organism>
<evidence type="ECO:0000313" key="3">
    <source>
        <dbReference type="Proteomes" id="UP000321353"/>
    </source>
</evidence>
<dbReference type="Proteomes" id="UP000321353">
    <property type="component" value="Chromosome"/>
</dbReference>
<feature type="transmembrane region" description="Helical" evidence="1">
    <location>
        <begin position="77"/>
        <end position="96"/>
    </location>
</feature>
<sequence>MNHSTTFFLIAICVGLLAGGLLGTQPSINGSLGKSVAHPLQASLISFGSGTAILLVLTLALGGFPPQFVVSPRSLPWWIWFGGAIGVVMVSTSLLIVPRIGSLPWFAAVMTGQTVAALLLDHYGLLGNPKTPVSTLRVGGTLLLVLGILAIVGARRLETTQDTAVEVLDTEQEHQGE</sequence>
<name>A0A5B9MPK4_9BACT</name>
<evidence type="ECO:0000313" key="2">
    <source>
        <dbReference type="EMBL" id="QEG01675.1"/>
    </source>
</evidence>
<keyword evidence="3" id="KW-1185">Reference proteome</keyword>
<dbReference type="RefSeq" id="WP_147870715.1">
    <property type="nucleotide sequence ID" value="NZ_CP036264.1"/>
</dbReference>
<reference evidence="2 3" key="1">
    <citation type="submission" date="2019-02" db="EMBL/GenBank/DDBJ databases">
        <title>Planctomycetal bacteria perform biofilm scaping via a novel small molecule.</title>
        <authorList>
            <person name="Jeske O."/>
            <person name="Boedeker C."/>
            <person name="Wiegand S."/>
            <person name="Breitling P."/>
            <person name="Kallscheuer N."/>
            <person name="Jogler M."/>
            <person name="Rohde M."/>
            <person name="Petersen J."/>
            <person name="Medema M.H."/>
            <person name="Surup F."/>
            <person name="Jogler C."/>
        </authorList>
    </citation>
    <scope>NUCLEOTIDE SEQUENCE [LARGE SCALE GENOMIC DNA]</scope>
    <source>
        <strain evidence="2 3">Mal15</strain>
    </source>
</reference>
<evidence type="ECO:0000256" key="1">
    <source>
        <dbReference type="SAM" id="Phobius"/>
    </source>
</evidence>
<feature type="transmembrane region" description="Helical" evidence="1">
    <location>
        <begin position="103"/>
        <end position="123"/>
    </location>
</feature>